<reference evidence="2 3" key="1">
    <citation type="submission" date="2017-12" db="EMBL/GenBank/DDBJ databases">
        <title>Phylogenetic diversity of female urinary microbiome.</title>
        <authorList>
            <person name="Thomas-White K."/>
            <person name="Wolfe A.J."/>
        </authorList>
    </citation>
    <scope>NUCLEOTIDE SEQUENCE [LARGE SCALE GENOMIC DNA]</scope>
    <source>
        <strain evidence="2 3">UMB0112</strain>
    </source>
</reference>
<dbReference type="EMBL" id="PKHU01000003">
    <property type="protein sequence ID" value="PKZ29534.1"/>
    <property type="molecule type" value="Genomic_DNA"/>
</dbReference>
<comment type="caution">
    <text evidence="2">The sequence shown here is derived from an EMBL/GenBank/DDBJ whole genome shotgun (WGS) entry which is preliminary data.</text>
</comment>
<feature type="transmembrane region" description="Helical" evidence="1">
    <location>
        <begin position="64"/>
        <end position="85"/>
    </location>
</feature>
<dbReference type="AlphaFoldDB" id="A0A2I1NAW1"/>
<gene>
    <name evidence="2" type="ORF">CYJ41_04025</name>
</gene>
<keyword evidence="1" id="KW-0472">Membrane</keyword>
<name>A0A2I1NAW1_9BACT</name>
<dbReference type="Pfam" id="PF10011">
    <property type="entry name" value="DUF2254"/>
    <property type="match status" value="1"/>
</dbReference>
<dbReference type="RefSeq" id="WP_101637100.1">
    <property type="nucleotide sequence ID" value="NZ_CAUPEY010000002.1"/>
</dbReference>
<evidence type="ECO:0000313" key="3">
    <source>
        <dbReference type="Proteomes" id="UP000234639"/>
    </source>
</evidence>
<evidence type="ECO:0000313" key="2">
    <source>
        <dbReference type="EMBL" id="PKZ29534.1"/>
    </source>
</evidence>
<dbReference type="Proteomes" id="UP000234639">
    <property type="component" value="Unassembled WGS sequence"/>
</dbReference>
<sequence length="426" mass="48277">MFDKIDKTIIWLKKPSNTMWVLPTFGAIMSVVFIIIAYLVTIYIPNDLFPNIEHSTLNDLLSIISSSMLAVSTFSLSIMVTAFSSASNSASPRATELIMADDNTRVAIASFISSFIYSVIAKIFLSVLNFGVNGIFIIFISTILVLMYLIYTLIKWVQTLSSLGRMENTLNKIYNAALNSYIQHIKFIKSTKFWNVTRSDSDIDLSSNLTGYVTFINLQKLQNLAQKYEFKAYVRVNSGDYISTGDELINIYFDNKNNEFDNSLIEKILPCFVVEKSRTYQNDPVFGFVVLSEVGQKAMSKSVNDQGTAISVLTLISKILLENDLENVKTEKSDIKNFDRISLKELDVCKLITKSIVPIARDGSTNLTIDMKIQNILASIYKNLNYNKLRDCAKIQAKICLKRALVDLNFDYDKDKLTKFHNELFN</sequence>
<protein>
    <submittedName>
        <fullName evidence="2">DUF2254 domain-containing protein</fullName>
    </submittedName>
</protein>
<keyword evidence="1" id="KW-1133">Transmembrane helix</keyword>
<proteinExistence type="predicted"/>
<feature type="transmembrane region" description="Helical" evidence="1">
    <location>
        <begin position="106"/>
        <end position="128"/>
    </location>
</feature>
<keyword evidence="1" id="KW-0812">Transmembrane</keyword>
<feature type="transmembrane region" description="Helical" evidence="1">
    <location>
        <begin position="20"/>
        <end position="44"/>
    </location>
</feature>
<dbReference type="InterPro" id="IPR018723">
    <property type="entry name" value="DUF2254_membrane"/>
</dbReference>
<organism evidence="2 3">
    <name type="scientific">Campylobacter ureolyticus</name>
    <dbReference type="NCBI Taxonomy" id="827"/>
    <lineage>
        <taxon>Bacteria</taxon>
        <taxon>Pseudomonadati</taxon>
        <taxon>Campylobacterota</taxon>
        <taxon>Epsilonproteobacteria</taxon>
        <taxon>Campylobacterales</taxon>
        <taxon>Campylobacteraceae</taxon>
        <taxon>Campylobacter</taxon>
    </lineage>
</organism>
<evidence type="ECO:0000256" key="1">
    <source>
        <dbReference type="SAM" id="Phobius"/>
    </source>
</evidence>
<feature type="transmembrane region" description="Helical" evidence="1">
    <location>
        <begin position="134"/>
        <end position="154"/>
    </location>
</feature>
<accession>A0A2I1NAW1</accession>